<dbReference type="GO" id="GO:0045259">
    <property type="term" value="C:proton-transporting ATP synthase complex"/>
    <property type="evidence" value="ECO:0007669"/>
    <property type="project" value="InterPro"/>
</dbReference>
<dbReference type="PANTHER" id="PTHR28060">
    <property type="entry name" value="ATP SYNTHASE SUBUNIT J, MITOCHONDRIAL"/>
    <property type="match status" value="1"/>
</dbReference>
<dbReference type="GeneID" id="59289861"/>
<dbReference type="AlphaFoldDB" id="A0A8H6FS39"/>
<gene>
    <name evidence="2" type="ORF">HO173_008205</name>
</gene>
<reference evidence="2 3" key="1">
    <citation type="journal article" date="2020" name="Genomics">
        <title>Complete, high-quality genomes from long-read metagenomic sequencing of two wolf lichen thalli reveals enigmatic genome architecture.</title>
        <authorList>
            <person name="McKenzie S.K."/>
            <person name="Walston R.F."/>
            <person name="Allen J.L."/>
        </authorList>
    </citation>
    <scope>NUCLEOTIDE SEQUENCE [LARGE SCALE GENOMIC DNA]</scope>
    <source>
        <strain evidence="2">WasteWater2</strain>
    </source>
</reference>
<dbReference type="Proteomes" id="UP000578531">
    <property type="component" value="Unassembled WGS sequence"/>
</dbReference>
<dbReference type="Pfam" id="PF04911">
    <property type="entry name" value="ATP-synt_J"/>
    <property type="match status" value="1"/>
</dbReference>
<feature type="region of interest" description="Disordered" evidence="1">
    <location>
        <begin position="41"/>
        <end position="61"/>
    </location>
</feature>
<dbReference type="RefSeq" id="XP_037163065.1">
    <property type="nucleotide sequence ID" value="XM_037310105.1"/>
</dbReference>
<name>A0A8H6FS39_9LECA</name>
<proteinExistence type="predicted"/>
<dbReference type="InterPro" id="IPR006995">
    <property type="entry name" value="ATP_synth_F0_jsu"/>
</dbReference>
<dbReference type="EMBL" id="JACCJC010000035">
    <property type="protein sequence ID" value="KAF6233648.1"/>
    <property type="molecule type" value="Genomic_DNA"/>
</dbReference>
<feature type="compositionally biased region" description="Polar residues" evidence="1">
    <location>
        <begin position="41"/>
        <end position="55"/>
    </location>
</feature>
<evidence type="ECO:0000313" key="2">
    <source>
        <dbReference type="EMBL" id="KAF6233648.1"/>
    </source>
</evidence>
<dbReference type="OrthoDB" id="5520611at2759"/>
<accession>A0A8H6FS39</accession>
<evidence type="ECO:0000313" key="3">
    <source>
        <dbReference type="Proteomes" id="UP000578531"/>
    </source>
</evidence>
<organism evidence="2 3">
    <name type="scientific">Letharia columbiana</name>
    <dbReference type="NCBI Taxonomy" id="112416"/>
    <lineage>
        <taxon>Eukaryota</taxon>
        <taxon>Fungi</taxon>
        <taxon>Dikarya</taxon>
        <taxon>Ascomycota</taxon>
        <taxon>Pezizomycotina</taxon>
        <taxon>Lecanoromycetes</taxon>
        <taxon>OSLEUM clade</taxon>
        <taxon>Lecanoromycetidae</taxon>
        <taxon>Lecanorales</taxon>
        <taxon>Lecanorineae</taxon>
        <taxon>Parmeliaceae</taxon>
        <taxon>Letharia</taxon>
    </lineage>
</organism>
<sequence>MSLLGKKFNGLFARPMAPFFIAGLIMMYGINSAANALAQSEQFKNDPRNPNSKTQKPADKR</sequence>
<protein>
    <submittedName>
        <fullName evidence="2">Uncharacterized protein</fullName>
    </submittedName>
</protein>
<dbReference type="GO" id="GO:0046933">
    <property type="term" value="F:proton-transporting ATP synthase activity, rotational mechanism"/>
    <property type="evidence" value="ECO:0007669"/>
    <property type="project" value="TreeGrafter"/>
</dbReference>
<comment type="caution">
    <text evidence="2">The sequence shown here is derived from an EMBL/GenBank/DDBJ whole genome shotgun (WGS) entry which is preliminary data.</text>
</comment>
<keyword evidence="3" id="KW-1185">Reference proteome</keyword>
<dbReference type="PANTHER" id="PTHR28060:SF1">
    <property type="entry name" value="ATP SYNTHASE SUBUNIT J, MITOCHONDRIAL"/>
    <property type="match status" value="1"/>
</dbReference>
<evidence type="ECO:0000256" key="1">
    <source>
        <dbReference type="SAM" id="MobiDB-lite"/>
    </source>
</evidence>